<protein>
    <submittedName>
        <fullName evidence="2">DUF2220 domain-containing protein</fullName>
    </submittedName>
</protein>
<proteinExistence type="predicted"/>
<comment type="caution">
    <text evidence="2">The sequence shown here is derived from an EMBL/GenBank/DDBJ whole genome shotgun (WGS) entry which is preliminary data.</text>
</comment>
<accession>A0A921SP37</accession>
<dbReference type="EMBL" id="DYUK01000206">
    <property type="protein sequence ID" value="HJG80651.1"/>
    <property type="molecule type" value="Genomic_DNA"/>
</dbReference>
<dbReference type="Pfam" id="PF09983">
    <property type="entry name" value="JetD_C"/>
    <property type="match status" value="1"/>
</dbReference>
<organism evidence="2 3">
    <name type="scientific">Brevibacterium senegalense</name>
    <dbReference type="NCBI Taxonomy" id="1033736"/>
    <lineage>
        <taxon>Bacteria</taxon>
        <taxon>Bacillati</taxon>
        <taxon>Actinomycetota</taxon>
        <taxon>Actinomycetes</taxon>
        <taxon>Micrococcales</taxon>
        <taxon>Brevibacteriaceae</taxon>
        <taxon>Brevibacterium</taxon>
    </lineage>
</organism>
<dbReference type="AlphaFoldDB" id="A0A921SP37"/>
<evidence type="ECO:0000313" key="2">
    <source>
        <dbReference type="EMBL" id="HJG80651.1"/>
    </source>
</evidence>
<gene>
    <name evidence="2" type="ORF">K8V08_09600</name>
</gene>
<evidence type="ECO:0000259" key="1">
    <source>
        <dbReference type="Pfam" id="PF09983"/>
    </source>
</evidence>
<feature type="domain" description="Wadjet protein JetD C-terminal" evidence="1">
    <location>
        <begin position="2"/>
        <end position="142"/>
    </location>
</feature>
<reference evidence="2" key="2">
    <citation type="submission" date="2021-09" db="EMBL/GenBank/DDBJ databases">
        <authorList>
            <person name="Gilroy R."/>
        </authorList>
    </citation>
    <scope>NUCLEOTIDE SEQUENCE</scope>
    <source>
        <strain evidence="2">ChiGjej5B5-7349</strain>
    </source>
</reference>
<reference evidence="2" key="1">
    <citation type="journal article" date="2021" name="PeerJ">
        <title>Extensive microbial diversity within the chicken gut microbiome revealed by metagenomics and culture.</title>
        <authorList>
            <person name="Gilroy R."/>
            <person name="Ravi A."/>
            <person name="Getino M."/>
            <person name="Pursley I."/>
            <person name="Horton D.L."/>
            <person name="Alikhan N.F."/>
            <person name="Baker D."/>
            <person name="Gharbi K."/>
            <person name="Hall N."/>
            <person name="Watson M."/>
            <person name="Adriaenssens E.M."/>
            <person name="Foster-Nyarko E."/>
            <person name="Jarju S."/>
            <person name="Secka A."/>
            <person name="Antonio M."/>
            <person name="Oren A."/>
            <person name="Chaudhuri R.R."/>
            <person name="La Ragione R."/>
            <person name="Hildebrand F."/>
            <person name="Pallen M.J."/>
        </authorList>
    </citation>
    <scope>NUCLEOTIDE SEQUENCE</scope>
    <source>
        <strain evidence="2">ChiGjej5B5-7349</strain>
    </source>
</reference>
<feature type="non-terminal residue" evidence="2">
    <location>
        <position position="1"/>
    </location>
</feature>
<dbReference type="Proteomes" id="UP000784435">
    <property type="component" value="Unassembled WGS sequence"/>
</dbReference>
<evidence type="ECO:0000313" key="3">
    <source>
        <dbReference type="Proteomes" id="UP000784435"/>
    </source>
</evidence>
<sequence length="153" mass="17406">LEQIAGLPLRPRLVLVSENLESMLALPGWDGVIAVHGSGYAVSVLERVEWLRNVPILYWGDLDSHGFAILHRLRTHLPQVTSVLMDEQTLVDHRDLWVREEKPHRGEFDTLTGQEARALARVRAEGDVRLEQERIPWEVALARLEDARTALLP</sequence>
<dbReference type="InterPro" id="IPR024534">
    <property type="entry name" value="JetD_C"/>
</dbReference>
<name>A0A921SP37_9MICO</name>